<keyword evidence="7 8" id="KW-0472">Membrane</keyword>
<evidence type="ECO:0000256" key="5">
    <source>
        <dbReference type="ARBA" id="ARBA00022692"/>
    </source>
</evidence>
<evidence type="ECO:0000256" key="4">
    <source>
        <dbReference type="ARBA" id="ARBA00022475"/>
    </source>
</evidence>
<reference evidence="10" key="1">
    <citation type="submission" date="2023-03" db="EMBL/GenBank/DDBJ databases">
        <title>DFI Biobank Strains.</title>
        <authorList>
            <person name="Mostad J."/>
            <person name="Paddock L."/>
            <person name="Medina S."/>
            <person name="Waligurski E."/>
            <person name="Barat B."/>
            <person name="Smith R."/>
            <person name="Burgo V."/>
            <person name="Metcalfe C."/>
            <person name="Woodson C."/>
            <person name="Sundararajan A."/>
            <person name="Ramaswamy R."/>
            <person name="Lin H."/>
            <person name="Pamer E.G."/>
        </authorList>
    </citation>
    <scope>NUCLEOTIDE SEQUENCE</scope>
    <source>
        <strain evidence="10">DFI.9.5</strain>
    </source>
</reference>
<feature type="non-terminal residue" evidence="10">
    <location>
        <position position="1"/>
    </location>
</feature>
<evidence type="ECO:0000256" key="1">
    <source>
        <dbReference type="ARBA" id="ARBA00004651"/>
    </source>
</evidence>
<evidence type="ECO:0000256" key="3">
    <source>
        <dbReference type="ARBA" id="ARBA00022448"/>
    </source>
</evidence>
<comment type="caution">
    <text evidence="10">The sequence shown here is derived from an EMBL/GenBank/DDBJ whole genome shotgun (WGS) entry which is preliminary data.</text>
</comment>
<feature type="transmembrane region" description="Helical" evidence="8">
    <location>
        <begin position="66"/>
        <end position="86"/>
    </location>
</feature>
<evidence type="ECO:0000259" key="9">
    <source>
        <dbReference type="Pfam" id="PF06826"/>
    </source>
</evidence>
<dbReference type="InterPro" id="IPR006512">
    <property type="entry name" value="YidE_YbjL"/>
</dbReference>
<keyword evidence="3" id="KW-0813">Transport</keyword>
<keyword evidence="4" id="KW-1003">Cell membrane</keyword>
<protein>
    <submittedName>
        <fullName evidence="10">Transporter</fullName>
    </submittedName>
</protein>
<evidence type="ECO:0000256" key="8">
    <source>
        <dbReference type="SAM" id="Phobius"/>
    </source>
</evidence>
<evidence type="ECO:0000256" key="6">
    <source>
        <dbReference type="ARBA" id="ARBA00022989"/>
    </source>
</evidence>
<feature type="transmembrane region" description="Helical" evidence="8">
    <location>
        <begin position="35"/>
        <end position="54"/>
    </location>
</feature>
<proteinExistence type="inferred from homology"/>
<gene>
    <name evidence="10" type="ORF">PZH42_30405</name>
</gene>
<feature type="transmembrane region" description="Helical" evidence="8">
    <location>
        <begin position="6"/>
        <end position="23"/>
    </location>
</feature>
<evidence type="ECO:0000313" key="10">
    <source>
        <dbReference type="EMBL" id="MDE8698258.1"/>
    </source>
</evidence>
<dbReference type="PANTHER" id="PTHR30445:SF3">
    <property type="entry name" value="TRANSPORT PROTEIN YIDE-RELATED"/>
    <property type="match status" value="1"/>
</dbReference>
<comment type="subcellular location">
    <subcellularLocation>
        <location evidence="1">Cell membrane</location>
        <topology evidence="1">Multi-pass membrane protein</topology>
    </subcellularLocation>
</comment>
<comment type="similarity">
    <text evidence="2">Belongs to the AAE transporter (TC 2.A.81) family.</text>
</comment>
<dbReference type="PANTHER" id="PTHR30445">
    <property type="entry name" value="K(+)_H(+) ANTIPORTER SUBUNIT KHTT"/>
    <property type="match status" value="1"/>
</dbReference>
<dbReference type="AlphaFoldDB" id="A0AAW6MBJ9"/>
<dbReference type="Pfam" id="PF06826">
    <property type="entry name" value="Asp-Al_Ex"/>
    <property type="match status" value="1"/>
</dbReference>
<accession>A0AAW6MBJ9</accession>
<dbReference type="Proteomes" id="UP001221924">
    <property type="component" value="Unassembled WGS sequence"/>
</dbReference>
<evidence type="ECO:0000256" key="2">
    <source>
        <dbReference type="ARBA" id="ARBA00009854"/>
    </source>
</evidence>
<dbReference type="EMBL" id="JARFID010000947">
    <property type="protein sequence ID" value="MDE8698258.1"/>
    <property type="molecule type" value="Genomic_DNA"/>
</dbReference>
<feature type="domain" description="YidE/YbjL duplication" evidence="9">
    <location>
        <begin position="2"/>
        <end position="98"/>
    </location>
</feature>
<dbReference type="InterPro" id="IPR050144">
    <property type="entry name" value="AAE_transporter"/>
</dbReference>
<organism evidence="10 11">
    <name type="scientific">Bacteroides cellulosilyticus</name>
    <dbReference type="NCBI Taxonomy" id="246787"/>
    <lineage>
        <taxon>Bacteria</taxon>
        <taxon>Pseudomonadati</taxon>
        <taxon>Bacteroidota</taxon>
        <taxon>Bacteroidia</taxon>
        <taxon>Bacteroidales</taxon>
        <taxon>Bacteroidaceae</taxon>
        <taxon>Bacteroides</taxon>
    </lineage>
</organism>
<keyword evidence="5 8" id="KW-0812">Transmembrane</keyword>
<dbReference type="GO" id="GO:0005886">
    <property type="term" value="C:plasma membrane"/>
    <property type="evidence" value="ECO:0007669"/>
    <property type="project" value="UniProtKB-SubCell"/>
</dbReference>
<evidence type="ECO:0000256" key="7">
    <source>
        <dbReference type="ARBA" id="ARBA00023136"/>
    </source>
</evidence>
<keyword evidence="6 8" id="KW-1133">Transmembrane helix</keyword>
<evidence type="ECO:0000313" key="11">
    <source>
        <dbReference type="Proteomes" id="UP001221924"/>
    </source>
</evidence>
<sequence length="98" mass="10327">ICGISLGVTFVFFAGIIAGHFWLSIDPQMLNYAESFGLVIFVYALCLQVGPGFFSSFRTGGVQLNMLAVGVVLIGTVMTLLGSYGLGLSLPDMVGILC</sequence>
<feature type="non-terminal residue" evidence="10">
    <location>
        <position position="98"/>
    </location>
</feature>
<name>A0AAW6MBJ9_9BACE</name>